<dbReference type="InterPro" id="IPR001223">
    <property type="entry name" value="Glyco_hydro18_cat"/>
</dbReference>
<accession>A0ABN2WN03</accession>
<keyword evidence="3 4" id="KW-0326">Glycosidase</keyword>
<dbReference type="EC" id="3.2.1.14" evidence="1"/>
<dbReference type="EMBL" id="BAAAPE010000015">
    <property type="protein sequence ID" value="GAA2094362.1"/>
    <property type="molecule type" value="Genomic_DNA"/>
</dbReference>
<feature type="domain" description="GH18" evidence="7">
    <location>
        <begin position="37"/>
        <end position="314"/>
    </location>
</feature>
<sequence>MRRRSVLLAGAALAAAPATAWAAGTGRRPERRAAAGGRVVVYYQTQYTNGTYVSPLGLTDNATGVTDVLVAAVHLNDVNGEHAPVHLNDDPPGADKYKQMWADLKAMQGKGVRVLAMVGGAAPGSFTRLDTEFDTYYPLLRDFVREYGLNGVDLDVEEDMSLQGIERVIDALRKDFGADFVITLAPVGTALSGGGNLSGFDYEELYRNKGGDIAWFNAQFYNGWGSMASTDSFDSIVSRGLIPAEKIVAGVLTDPANGGSGYVDMDTLKATVKSLVSKHPGFGGVDGWEYFNSQPGGASAPWKWAAEVSSAMAG</sequence>
<evidence type="ECO:0000256" key="1">
    <source>
        <dbReference type="ARBA" id="ARBA00012729"/>
    </source>
</evidence>
<comment type="similarity">
    <text evidence="5">Belongs to the glycosyl hydrolase 18 family.</text>
</comment>
<dbReference type="InterPro" id="IPR001579">
    <property type="entry name" value="Glyco_hydro_18_chit_AS"/>
</dbReference>
<dbReference type="SUPFAM" id="SSF51445">
    <property type="entry name" value="(Trans)glycosidases"/>
    <property type="match status" value="1"/>
</dbReference>
<evidence type="ECO:0000256" key="4">
    <source>
        <dbReference type="RuleBase" id="RU000489"/>
    </source>
</evidence>
<name>A0ABN2WN03_9ACTN</name>
<evidence type="ECO:0000259" key="7">
    <source>
        <dbReference type="PROSITE" id="PS51910"/>
    </source>
</evidence>
<proteinExistence type="inferred from homology"/>
<evidence type="ECO:0000313" key="8">
    <source>
        <dbReference type="EMBL" id="GAA2094362.1"/>
    </source>
</evidence>
<dbReference type="PANTHER" id="PTHR45708">
    <property type="entry name" value="ENDOCHITINASE"/>
    <property type="match status" value="1"/>
</dbReference>
<evidence type="ECO:0000256" key="2">
    <source>
        <dbReference type="ARBA" id="ARBA00022801"/>
    </source>
</evidence>
<evidence type="ECO:0000256" key="3">
    <source>
        <dbReference type="ARBA" id="ARBA00023295"/>
    </source>
</evidence>
<comment type="caution">
    <text evidence="8">The sequence shown here is derived from an EMBL/GenBank/DDBJ whole genome shotgun (WGS) entry which is preliminary data.</text>
</comment>
<evidence type="ECO:0000256" key="5">
    <source>
        <dbReference type="RuleBase" id="RU004453"/>
    </source>
</evidence>
<dbReference type="Pfam" id="PF00704">
    <property type="entry name" value="Glyco_hydro_18"/>
    <property type="match status" value="1"/>
</dbReference>
<dbReference type="Proteomes" id="UP001500016">
    <property type="component" value="Unassembled WGS sequence"/>
</dbReference>
<evidence type="ECO:0000313" key="9">
    <source>
        <dbReference type="Proteomes" id="UP001500016"/>
    </source>
</evidence>
<dbReference type="InterPro" id="IPR017853">
    <property type="entry name" value="GH"/>
</dbReference>
<reference evidence="8 9" key="1">
    <citation type="journal article" date="2019" name="Int. J. Syst. Evol. Microbiol.">
        <title>The Global Catalogue of Microorganisms (GCM) 10K type strain sequencing project: providing services to taxonomists for standard genome sequencing and annotation.</title>
        <authorList>
            <consortium name="The Broad Institute Genomics Platform"/>
            <consortium name="The Broad Institute Genome Sequencing Center for Infectious Disease"/>
            <person name="Wu L."/>
            <person name="Ma J."/>
        </authorList>
    </citation>
    <scope>NUCLEOTIDE SEQUENCE [LARGE SCALE GENOMIC DNA]</scope>
    <source>
        <strain evidence="8 9">JCM 15478</strain>
    </source>
</reference>
<dbReference type="Gene3D" id="3.20.20.80">
    <property type="entry name" value="Glycosidases"/>
    <property type="match status" value="1"/>
</dbReference>
<evidence type="ECO:0000256" key="6">
    <source>
        <dbReference type="SAM" id="SignalP"/>
    </source>
</evidence>
<gene>
    <name evidence="8" type="ORF">GCM10009801_62290</name>
</gene>
<dbReference type="InterPro" id="IPR050542">
    <property type="entry name" value="Glycosyl_Hydrlase18_Chitinase"/>
</dbReference>
<organism evidence="8 9">
    <name type="scientific">Streptomyces albiaxialis</name>
    <dbReference type="NCBI Taxonomy" id="329523"/>
    <lineage>
        <taxon>Bacteria</taxon>
        <taxon>Bacillati</taxon>
        <taxon>Actinomycetota</taxon>
        <taxon>Actinomycetes</taxon>
        <taxon>Kitasatosporales</taxon>
        <taxon>Streptomycetaceae</taxon>
        <taxon>Streptomyces</taxon>
    </lineage>
</organism>
<protein>
    <recommendedName>
        <fullName evidence="1">chitinase</fullName>
        <ecNumber evidence="1">3.2.1.14</ecNumber>
    </recommendedName>
</protein>
<dbReference type="RefSeq" id="WP_344532909.1">
    <property type="nucleotide sequence ID" value="NZ_BAAAPE010000015.1"/>
</dbReference>
<keyword evidence="2 4" id="KW-0378">Hydrolase</keyword>
<keyword evidence="6" id="KW-0732">Signal</keyword>
<dbReference type="PROSITE" id="PS01095">
    <property type="entry name" value="GH18_1"/>
    <property type="match status" value="1"/>
</dbReference>
<keyword evidence="9" id="KW-1185">Reference proteome</keyword>
<dbReference type="PROSITE" id="PS51910">
    <property type="entry name" value="GH18_2"/>
    <property type="match status" value="1"/>
</dbReference>
<feature type="chain" id="PRO_5046373260" description="chitinase" evidence="6">
    <location>
        <begin position="23"/>
        <end position="314"/>
    </location>
</feature>
<feature type="signal peptide" evidence="6">
    <location>
        <begin position="1"/>
        <end position="22"/>
    </location>
</feature>
<dbReference type="PANTHER" id="PTHR45708:SF60">
    <property type="entry name" value="III CHITINASE, PUTATIVE (AFU_ORTHOLOGUE AFUA_5G03850)-RELATED"/>
    <property type="match status" value="1"/>
</dbReference>